<keyword evidence="11" id="KW-1185">Reference proteome</keyword>
<dbReference type="SUPFAM" id="SSF161098">
    <property type="entry name" value="MetI-like"/>
    <property type="match status" value="1"/>
</dbReference>
<dbReference type="PANTHER" id="PTHR43848">
    <property type="entry name" value="PUTRESCINE TRANSPORT SYSTEM PERMEASE PROTEIN POTI"/>
    <property type="match status" value="1"/>
</dbReference>
<dbReference type="RefSeq" id="WP_276306203.1">
    <property type="nucleotide sequence ID" value="NZ_CP119993.1"/>
</dbReference>
<evidence type="ECO:0000256" key="7">
    <source>
        <dbReference type="ARBA" id="ARBA00023136"/>
    </source>
</evidence>
<sequence length="250" mass="26658">MSLTILSLFVYAVLLVPIVVIVLTSLTPRPFPTLPREGISLQWYVTLLNDPEILNALSTSIFVATISSILSGLLGTITAFGFVRTEFPYKEQISTLMLLPLMISPVITGLALIQYASELGISSGYVPVVLGHTILTLPYVFLIVRAELVSFDTTLEAASQVLGAGPAESILNVTLPIISPAVFSAILISFVVSFGEFTATQFLVSPGTTTVPVIIYTMTRSGLSPVISALSTVLIVVMLIVAVLATVLER</sequence>
<dbReference type="EMBL" id="JBHTBF010000003">
    <property type="protein sequence ID" value="MFC7318958.1"/>
    <property type="molecule type" value="Genomic_DNA"/>
</dbReference>
<dbReference type="GeneID" id="79317856"/>
<dbReference type="CDD" id="cd06261">
    <property type="entry name" value="TM_PBP2"/>
    <property type="match status" value="1"/>
</dbReference>
<keyword evidence="4" id="KW-1003">Cell membrane</keyword>
<evidence type="ECO:0000256" key="4">
    <source>
        <dbReference type="ARBA" id="ARBA00022475"/>
    </source>
</evidence>
<evidence type="ECO:0000256" key="2">
    <source>
        <dbReference type="ARBA" id="ARBA00007069"/>
    </source>
</evidence>
<dbReference type="Gene3D" id="1.10.3720.10">
    <property type="entry name" value="MetI-like"/>
    <property type="match status" value="1"/>
</dbReference>
<evidence type="ECO:0000313" key="11">
    <source>
        <dbReference type="Proteomes" id="UP001596547"/>
    </source>
</evidence>
<dbReference type="Pfam" id="PF00528">
    <property type="entry name" value="BPD_transp_1"/>
    <property type="match status" value="1"/>
</dbReference>
<evidence type="ECO:0000259" key="9">
    <source>
        <dbReference type="PROSITE" id="PS50928"/>
    </source>
</evidence>
<dbReference type="InterPro" id="IPR051789">
    <property type="entry name" value="Bact_Polyamine_Transport"/>
</dbReference>
<dbReference type="PROSITE" id="PS50928">
    <property type="entry name" value="ABC_TM1"/>
    <property type="match status" value="1"/>
</dbReference>
<proteinExistence type="inferred from homology"/>
<gene>
    <name evidence="10" type="ORF">ACFQPE_19480</name>
</gene>
<comment type="caution">
    <text evidence="10">The sequence shown here is derived from an EMBL/GenBank/DDBJ whole genome shotgun (WGS) entry which is preliminary data.</text>
</comment>
<keyword evidence="6 8" id="KW-1133">Transmembrane helix</keyword>
<evidence type="ECO:0000256" key="1">
    <source>
        <dbReference type="ARBA" id="ARBA00004651"/>
    </source>
</evidence>
<feature type="transmembrane region" description="Helical" evidence="8">
    <location>
        <begin position="226"/>
        <end position="248"/>
    </location>
</feature>
<feature type="transmembrane region" description="Helical" evidence="8">
    <location>
        <begin position="61"/>
        <end position="83"/>
    </location>
</feature>
<evidence type="ECO:0000256" key="3">
    <source>
        <dbReference type="ARBA" id="ARBA00022448"/>
    </source>
</evidence>
<evidence type="ECO:0000256" key="6">
    <source>
        <dbReference type="ARBA" id="ARBA00022989"/>
    </source>
</evidence>
<evidence type="ECO:0000256" key="8">
    <source>
        <dbReference type="RuleBase" id="RU363032"/>
    </source>
</evidence>
<protein>
    <submittedName>
        <fullName evidence="10">ABC transporter permease</fullName>
    </submittedName>
</protein>
<accession>A0ABD6AGI2</accession>
<feature type="transmembrane region" description="Helical" evidence="8">
    <location>
        <begin position="95"/>
        <end position="116"/>
    </location>
</feature>
<feature type="transmembrane region" description="Helical" evidence="8">
    <location>
        <begin position="5"/>
        <end position="26"/>
    </location>
</feature>
<evidence type="ECO:0000256" key="5">
    <source>
        <dbReference type="ARBA" id="ARBA00022692"/>
    </source>
</evidence>
<feature type="domain" description="ABC transmembrane type-1" evidence="9">
    <location>
        <begin position="57"/>
        <end position="245"/>
    </location>
</feature>
<comment type="subcellular location">
    <subcellularLocation>
        <location evidence="1 8">Cell membrane</location>
        <topology evidence="1 8">Multi-pass membrane protein</topology>
    </subcellularLocation>
</comment>
<dbReference type="InterPro" id="IPR000515">
    <property type="entry name" value="MetI-like"/>
</dbReference>
<dbReference type="AlphaFoldDB" id="A0ABD6AGI2"/>
<feature type="transmembrane region" description="Helical" evidence="8">
    <location>
        <begin position="169"/>
        <end position="192"/>
    </location>
</feature>
<feature type="transmembrane region" description="Helical" evidence="8">
    <location>
        <begin position="128"/>
        <end position="148"/>
    </location>
</feature>
<keyword evidence="3 8" id="KW-0813">Transport</keyword>
<keyword evidence="7 8" id="KW-0472">Membrane</keyword>
<keyword evidence="5 8" id="KW-0812">Transmembrane</keyword>
<reference evidence="10 11" key="1">
    <citation type="journal article" date="2019" name="Int. J. Syst. Evol. Microbiol.">
        <title>The Global Catalogue of Microorganisms (GCM) 10K type strain sequencing project: providing services to taxonomists for standard genome sequencing and annotation.</title>
        <authorList>
            <consortium name="The Broad Institute Genomics Platform"/>
            <consortium name="The Broad Institute Genome Sequencing Center for Infectious Disease"/>
            <person name="Wu L."/>
            <person name="Ma J."/>
        </authorList>
    </citation>
    <scope>NUCLEOTIDE SEQUENCE [LARGE SCALE GENOMIC DNA]</scope>
    <source>
        <strain evidence="10 11">PSR21</strain>
    </source>
</reference>
<organism evidence="10 11">
    <name type="scientific">Halomarina halobia</name>
    <dbReference type="NCBI Taxonomy" id="3033386"/>
    <lineage>
        <taxon>Archaea</taxon>
        <taxon>Methanobacteriati</taxon>
        <taxon>Methanobacteriota</taxon>
        <taxon>Stenosarchaea group</taxon>
        <taxon>Halobacteria</taxon>
        <taxon>Halobacteriales</taxon>
        <taxon>Natronomonadaceae</taxon>
        <taxon>Halomarina</taxon>
    </lineage>
</organism>
<dbReference type="GO" id="GO:0005886">
    <property type="term" value="C:plasma membrane"/>
    <property type="evidence" value="ECO:0007669"/>
    <property type="project" value="UniProtKB-SubCell"/>
</dbReference>
<dbReference type="PANTHER" id="PTHR43848:SF2">
    <property type="entry name" value="PUTRESCINE TRANSPORT SYSTEM PERMEASE PROTEIN POTI"/>
    <property type="match status" value="1"/>
</dbReference>
<dbReference type="InterPro" id="IPR035906">
    <property type="entry name" value="MetI-like_sf"/>
</dbReference>
<dbReference type="Proteomes" id="UP001596547">
    <property type="component" value="Unassembled WGS sequence"/>
</dbReference>
<comment type="similarity">
    <text evidence="2">Belongs to the binding-protein-dependent transport system permease family. CysTW subfamily.</text>
</comment>
<name>A0ABD6AGI2_9EURY</name>
<evidence type="ECO:0000313" key="10">
    <source>
        <dbReference type="EMBL" id="MFC7318958.1"/>
    </source>
</evidence>